<dbReference type="Gramene" id="TraesCAD_scaffold_038598_01G000200.1">
    <property type="protein sequence ID" value="TraesCAD_scaffold_038598_01G000200.1"/>
    <property type="gene ID" value="TraesCAD_scaffold_038598_01G000200"/>
</dbReference>
<reference evidence="10" key="1">
    <citation type="submission" date="2018-08" db="EMBL/GenBank/DDBJ databases">
        <authorList>
            <person name="Rossello M."/>
        </authorList>
    </citation>
    <scope>NUCLEOTIDE SEQUENCE [LARGE SCALE GENOMIC DNA]</scope>
    <source>
        <strain evidence="10">cv. Chinese Spring</strain>
    </source>
</reference>
<dbReference type="KEGG" id="taes:123055514"/>
<reference evidence="10" key="2">
    <citation type="submission" date="2018-10" db="UniProtKB">
        <authorList>
            <consortium name="EnsemblPlants"/>
        </authorList>
    </citation>
    <scope>IDENTIFICATION</scope>
</reference>
<evidence type="ECO:0000256" key="1">
    <source>
        <dbReference type="ARBA" id="ARBA00004323"/>
    </source>
</evidence>
<dbReference type="Gramene" id="TraesROB_scaffold_007767_01G000100.1">
    <property type="protein sequence ID" value="TraesROB_scaffold_007767_01G000100.1"/>
    <property type="gene ID" value="TraesROB_scaffold_007767_01G000100"/>
</dbReference>
<feature type="region of interest" description="Disordered" evidence="7">
    <location>
        <begin position="21"/>
        <end position="55"/>
    </location>
</feature>
<evidence type="ECO:0000256" key="4">
    <source>
        <dbReference type="ARBA" id="ARBA00022679"/>
    </source>
</evidence>
<name>A0A3B5Y1K6_WHEAT</name>
<feature type="domain" description="Glycosyltransferase 61 catalytic" evidence="9">
    <location>
        <begin position="529"/>
        <end position="625"/>
    </location>
</feature>
<feature type="compositionally biased region" description="Basic and acidic residues" evidence="7">
    <location>
        <begin position="241"/>
        <end position="256"/>
    </location>
</feature>
<keyword evidence="3" id="KW-0328">Glycosyltransferase</keyword>
<evidence type="ECO:0000313" key="10">
    <source>
        <dbReference type="EnsemblPlants" id="TraesCS1A02G257300.1"/>
    </source>
</evidence>
<sequence>MKVVVLAAGTAATPRRAVAGAPLRLRERTPVAPAPGDWAERRGTEASGERGVGQSARPFQFRWHDGWMDGWDGVDKSDSSQQFRQFPTHSSFPFLLPSLGPWSPVRRARTHASLLLLLLRLRLSSTAAVSSLVPCTPLRGGAMMKAGERPNSKLLRGGRQESRRFRLLAVVVGFFLVSLTFVLVSKPDAILFGLNGKLPAEQAPASILIQQKVNTPAQKTSTDAIIGGDPKVVDDETYVKPKEMRGGEEEDHRVLSEPDPASGMAEPAANKDADARKSGDETLGGERKDEEGEEEHAKVTLPTVSNYTIHDAEDAEDAKQQGSSLSNVVQEQQEQQQQGSRPLCDFSNFRANVCEMRGDVRVHPKATSVLFMEPEGSQRDEVWKIKPYPRKGDEFCLSHITELTVKSSKVAAECTVYHDVPVVIFSLTGYTGNLFHDFTDVIVPLFTTAAQFDGEVQFLVTDMALWWTVKYHTLLQKLSRYPLIDFGKDDQVRCFKHAIVGTHAYMEFTIDAAKSPNGVTMVDFNRFMRDAYSLPKAAAAALGESPRVKPRLLIIKRHRTRMFLNLEEIIGMAEELGFEVVIDEANVSSDINGFARLVNSVDVMMGVHGAGLTNCVFLPQNATLIQIVPFGGLDWISRTDFGNPSEMMGLRYKQYAITVDESSLTDHYPRDHKIFRDPISFHKRGFEFIRRTFMDKQNVRLDCKRFRPVLLEALDNLNQ</sequence>
<dbReference type="OMA" id="TANVCEM"/>
<dbReference type="Gramene" id="TraesCS1A03G0660000.1">
    <property type="protein sequence ID" value="TraesCS1A03G0660000.1.CDS"/>
    <property type="gene ID" value="TraesCS1A03G0660000"/>
</dbReference>
<dbReference type="GO" id="GO:0016763">
    <property type="term" value="F:pentosyltransferase activity"/>
    <property type="evidence" value="ECO:0007669"/>
    <property type="project" value="UniProtKB-ARBA"/>
</dbReference>
<dbReference type="InterPro" id="IPR007657">
    <property type="entry name" value="Glycosyltransferase_61"/>
</dbReference>
<dbReference type="Gramene" id="TraesKAR1A01G0282010.1">
    <property type="protein sequence ID" value="cds.TraesKAR1A01G0282010.1"/>
    <property type="gene ID" value="TraesKAR1A01G0282010"/>
</dbReference>
<dbReference type="RefSeq" id="XP_044335449.1">
    <property type="nucleotide sequence ID" value="XM_044479514.1"/>
</dbReference>
<comment type="pathway">
    <text evidence="2">Glycan metabolism.</text>
</comment>
<feature type="transmembrane region" description="Helical" evidence="8">
    <location>
        <begin position="165"/>
        <end position="184"/>
    </location>
</feature>
<keyword evidence="8" id="KW-1133">Transmembrane helix</keyword>
<dbReference type="Pfam" id="PF04577">
    <property type="entry name" value="Glyco_transf_61"/>
    <property type="match status" value="1"/>
</dbReference>
<dbReference type="GeneID" id="123055514"/>
<dbReference type="STRING" id="4565.A0A3B5Y1K6"/>
<dbReference type="Gramene" id="TraesWEE_scaffold_094011_01G000100.1">
    <property type="protein sequence ID" value="TraesWEE_scaffold_094011_01G000100.1"/>
    <property type="gene ID" value="TraesWEE_scaffold_094011_01G000100"/>
</dbReference>
<feature type="compositionally biased region" description="Basic and acidic residues" evidence="7">
    <location>
        <begin position="269"/>
        <end position="298"/>
    </location>
</feature>
<evidence type="ECO:0000256" key="5">
    <source>
        <dbReference type="ARBA" id="ARBA00023034"/>
    </source>
</evidence>
<keyword evidence="4" id="KW-0808">Transferase</keyword>
<dbReference type="InterPro" id="IPR049625">
    <property type="entry name" value="Glyco_transf_61_cat"/>
</dbReference>
<gene>
    <name evidence="10" type="primary">LOC123055514</name>
</gene>
<evidence type="ECO:0000256" key="8">
    <source>
        <dbReference type="SAM" id="Phobius"/>
    </source>
</evidence>
<evidence type="ECO:0000259" key="9">
    <source>
        <dbReference type="Pfam" id="PF04577"/>
    </source>
</evidence>
<evidence type="ECO:0000256" key="6">
    <source>
        <dbReference type="ARBA" id="ARBA00023180"/>
    </source>
</evidence>
<protein>
    <recommendedName>
        <fullName evidence="9">Glycosyltransferase 61 catalytic domain-containing protein</fullName>
    </recommendedName>
</protein>
<keyword evidence="6" id="KW-0325">Glycoprotein</keyword>
<proteinExistence type="predicted"/>
<keyword evidence="5" id="KW-0333">Golgi apparatus</keyword>
<accession>A0A3B5Y1K6</accession>
<dbReference type="GO" id="GO:0000139">
    <property type="term" value="C:Golgi membrane"/>
    <property type="evidence" value="ECO:0007669"/>
    <property type="project" value="UniProtKB-SubCell"/>
</dbReference>
<dbReference type="Proteomes" id="UP000019116">
    <property type="component" value="Chromosome 1A"/>
</dbReference>
<keyword evidence="11" id="KW-1185">Reference proteome</keyword>
<keyword evidence="8" id="KW-0812">Transmembrane</keyword>
<organism evidence="10">
    <name type="scientific">Triticum aestivum</name>
    <name type="common">Wheat</name>
    <dbReference type="NCBI Taxonomy" id="4565"/>
    <lineage>
        <taxon>Eukaryota</taxon>
        <taxon>Viridiplantae</taxon>
        <taxon>Streptophyta</taxon>
        <taxon>Embryophyta</taxon>
        <taxon>Tracheophyta</taxon>
        <taxon>Spermatophyta</taxon>
        <taxon>Magnoliopsida</taxon>
        <taxon>Liliopsida</taxon>
        <taxon>Poales</taxon>
        <taxon>Poaceae</taxon>
        <taxon>BOP clade</taxon>
        <taxon>Pooideae</taxon>
        <taxon>Triticodae</taxon>
        <taxon>Triticeae</taxon>
        <taxon>Triticinae</taxon>
        <taxon>Triticum</taxon>
    </lineage>
</organism>
<evidence type="ECO:0000313" key="11">
    <source>
        <dbReference type="Proteomes" id="UP000019116"/>
    </source>
</evidence>
<feature type="compositionally biased region" description="Polar residues" evidence="7">
    <location>
        <begin position="320"/>
        <end position="329"/>
    </location>
</feature>
<dbReference type="Gramene" id="TraesCS1A02G257300.1">
    <property type="protein sequence ID" value="TraesCS1A02G257300.1"/>
    <property type="gene ID" value="TraesCS1A02G257300"/>
</dbReference>
<keyword evidence="8" id="KW-0472">Membrane</keyword>
<dbReference type="GO" id="GO:0016757">
    <property type="term" value="F:glycosyltransferase activity"/>
    <property type="evidence" value="ECO:0000318"/>
    <property type="project" value="GO_Central"/>
</dbReference>
<dbReference type="PANTHER" id="PTHR20961">
    <property type="entry name" value="GLYCOSYLTRANSFERASE"/>
    <property type="match status" value="1"/>
</dbReference>
<dbReference type="Gramene" id="TraesRN1A0100704100.1">
    <property type="protein sequence ID" value="TraesRN1A0100704100.1"/>
    <property type="gene ID" value="TraesRN1A0100704100"/>
</dbReference>
<dbReference type="PaxDb" id="4565-Traes_1AL_9EC1E6F0C.1"/>
<evidence type="ECO:0000256" key="3">
    <source>
        <dbReference type="ARBA" id="ARBA00022676"/>
    </source>
</evidence>
<dbReference type="OrthoDB" id="529273at2759"/>
<dbReference type="AlphaFoldDB" id="A0A3B5Y1K6"/>
<dbReference type="Gramene" id="TraesCLE_scaffold_095165_01G000100.1">
    <property type="protein sequence ID" value="TraesCLE_scaffold_095165_01G000100.1"/>
    <property type="gene ID" value="TraesCLE_scaffold_095165_01G000100"/>
</dbReference>
<comment type="subcellular location">
    <subcellularLocation>
        <location evidence="1">Golgi apparatus membrane</location>
        <topology evidence="1">Single-pass type II membrane protein</topology>
    </subcellularLocation>
</comment>
<feature type="region of interest" description="Disordered" evidence="7">
    <location>
        <begin position="241"/>
        <end position="342"/>
    </location>
</feature>
<evidence type="ECO:0000256" key="2">
    <source>
        <dbReference type="ARBA" id="ARBA00004881"/>
    </source>
</evidence>
<feature type="compositionally biased region" description="Basic and acidic residues" evidence="7">
    <location>
        <begin position="38"/>
        <end position="48"/>
    </location>
</feature>
<evidence type="ECO:0000256" key="7">
    <source>
        <dbReference type="SAM" id="MobiDB-lite"/>
    </source>
</evidence>
<dbReference type="PANTHER" id="PTHR20961:SF97">
    <property type="entry name" value="ALPHA-1,3-ARABINOSYLTRANSFERASE XAT3"/>
    <property type="match status" value="1"/>
</dbReference>
<dbReference type="EnsemblPlants" id="TraesCS1A02G257300.1">
    <property type="protein sequence ID" value="TraesCS1A02G257300.1"/>
    <property type="gene ID" value="TraesCS1A02G257300"/>
</dbReference>